<evidence type="ECO:0000256" key="1">
    <source>
        <dbReference type="ARBA" id="ARBA00004141"/>
    </source>
</evidence>
<feature type="transmembrane region" description="Helical" evidence="7">
    <location>
        <begin position="238"/>
        <end position="258"/>
    </location>
</feature>
<gene>
    <name evidence="9" type="ORF">BALG_02801</name>
</gene>
<organism evidence="9">
    <name type="scientific">Brucella pinnipedialis M292/94/1</name>
    <dbReference type="NCBI Taxonomy" id="520462"/>
    <lineage>
        <taxon>Bacteria</taxon>
        <taxon>Pseudomonadati</taxon>
        <taxon>Pseudomonadota</taxon>
        <taxon>Alphaproteobacteria</taxon>
        <taxon>Hyphomicrobiales</taxon>
        <taxon>Brucellaceae</taxon>
        <taxon>Brucella/Ochrobactrum group</taxon>
        <taxon>Brucella</taxon>
    </lineage>
</organism>
<evidence type="ECO:0000256" key="2">
    <source>
        <dbReference type="ARBA" id="ARBA00022676"/>
    </source>
</evidence>
<keyword evidence="3 9" id="KW-0808">Transferase</keyword>
<evidence type="ECO:0000259" key="8">
    <source>
        <dbReference type="Pfam" id="PF00535"/>
    </source>
</evidence>
<dbReference type="GO" id="GO:0005886">
    <property type="term" value="C:plasma membrane"/>
    <property type="evidence" value="ECO:0007669"/>
    <property type="project" value="TreeGrafter"/>
</dbReference>
<evidence type="ECO:0000256" key="5">
    <source>
        <dbReference type="ARBA" id="ARBA00022989"/>
    </source>
</evidence>
<name>A0A0E1WXG8_9HYPH</name>
<keyword evidence="6 7" id="KW-0472">Membrane</keyword>
<keyword evidence="5 7" id="KW-1133">Transmembrane helix</keyword>
<evidence type="ECO:0000256" key="3">
    <source>
        <dbReference type="ARBA" id="ARBA00022679"/>
    </source>
</evidence>
<feature type="domain" description="Glycosyltransferase 2-like" evidence="8">
    <location>
        <begin position="7"/>
        <end position="173"/>
    </location>
</feature>
<dbReference type="EMBL" id="EQ999534">
    <property type="protein sequence ID" value="EEZ29448.1"/>
    <property type="molecule type" value="Genomic_DNA"/>
</dbReference>
<dbReference type="Proteomes" id="UP000004659">
    <property type="component" value="Unassembled WGS sequence"/>
</dbReference>
<dbReference type="Pfam" id="PF00535">
    <property type="entry name" value="Glycos_transf_2"/>
    <property type="match status" value="1"/>
</dbReference>
<keyword evidence="2" id="KW-0328">Glycosyltransferase</keyword>
<sequence length="326" mass="35843">MNAKTLCIIVPVYNEAEGLSDLLDRLHSAADSIASQFTLNIEFIFIDDGSSDGSFALLKAHDFGSRPVRLLRFSRNFGKEAALSAGIDAAEGADAAILMDADLQHPPEMIADFVRIWQEEDADSVYAYKASRLASEGPVKAALSRAFFWVINRDQRYKIPPGAGDFRLVNRRFMAALRSLPESDRFMKGLYGWVGFNQVGLPLQPPPRMRGTSYYNPLQLLLMSLGAMTSFSTTPLRLMALAGIVVAGLSAAYGLYVLSEYFFFPGVPVGLTSILALTAFFGGIQLMFLGLLGEYIGKSVLEAKKRPIYILAEDIRRKESDDADRG</sequence>
<dbReference type="AlphaFoldDB" id="A0A0E1WXG8"/>
<proteinExistence type="predicted"/>
<evidence type="ECO:0000256" key="7">
    <source>
        <dbReference type="SAM" id="Phobius"/>
    </source>
</evidence>
<dbReference type="PANTHER" id="PTHR48090:SF1">
    <property type="entry name" value="PROPHAGE BACTOPRENOL GLUCOSYL TRANSFERASE HOMOLOG"/>
    <property type="match status" value="1"/>
</dbReference>
<dbReference type="Gene3D" id="3.90.550.10">
    <property type="entry name" value="Spore Coat Polysaccharide Biosynthesis Protein SpsA, Chain A"/>
    <property type="match status" value="1"/>
</dbReference>
<dbReference type="SUPFAM" id="SSF53448">
    <property type="entry name" value="Nucleotide-diphospho-sugar transferases"/>
    <property type="match status" value="1"/>
</dbReference>
<dbReference type="RefSeq" id="WP_004688837.1">
    <property type="nucleotide sequence ID" value="NZ_EQ999534.1"/>
</dbReference>
<dbReference type="GO" id="GO:0016757">
    <property type="term" value="F:glycosyltransferase activity"/>
    <property type="evidence" value="ECO:0007669"/>
    <property type="project" value="UniProtKB-KW"/>
</dbReference>
<dbReference type="PANTHER" id="PTHR48090">
    <property type="entry name" value="UNDECAPRENYL-PHOSPHATE 4-DEOXY-4-FORMAMIDO-L-ARABINOSE TRANSFERASE-RELATED"/>
    <property type="match status" value="1"/>
</dbReference>
<reference evidence="9" key="1">
    <citation type="submission" date="2009-01" db="EMBL/GenBank/DDBJ databases">
        <title>The Genome Sequence of Brucella pinnipedialis M292/94/1.</title>
        <authorList>
            <consortium name="The Broad Institute Genome Sequencing Platform"/>
            <person name="Ward D."/>
            <person name="Young S.K."/>
            <person name="Kodira C.D."/>
            <person name="Zeng Q."/>
            <person name="Koehrsen M."/>
            <person name="Alvarado L."/>
            <person name="Berlin A."/>
            <person name="Borenstein D."/>
            <person name="Chen Z."/>
            <person name="Engels R."/>
            <person name="Freedman E."/>
            <person name="Gellesch M."/>
            <person name="Goldberg J."/>
            <person name="Griggs A."/>
            <person name="Gujja S."/>
            <person name="Heiman D."/>
            <person name="Hepburn T."/>
            <person name="Howarth C."/>
            <person name="Jen D."/>
            <person name="Larson L."/>
            <person name="Lewis B."/>
            <person name="Mehta T."/>
            <person name="Park D."/>
            <person name="Pearson M."/>
            <person name="Roberts A."/>
            <person name="Saif S."/>
            <person name="Shea T."/>
            <person name="Shenoy N."/>
            <person name="Sisk P."/>
            <person name="Stolte C."/>
            <person name="Sykes S."/>
            <person name="Walk T."/>
            <person name="White J."/>
            <person name="Yandava C."/>
            <person name="Whatmore A.M."/>
            <person name="Perrett L.L."/>
            <person name="O'Callaghan D."/>
            <person name="Nusbaum C."/>
            <person name="Galagan J."/>
            <person name="Birren B."/>
        </authorList>
    </citation>
    <scope>NUCLEOTIDE SEQUENCE [LARGE SCALE GENOMIC DNA]</scope>
    <source>
        <strain evidence="9">M292/94/1</strain>
    </source>
</reference>
<evidence type="ECO:0000256" key="6">
    <source>
        <dbReference type="ARBA" id="ARBA00023136"/>
    </source>
</evidence>
<dbReference type="GeneID" id="55591863"/>
<keyword evidence="4 7" id="KW-0812">Transmembrane</keyword>
<dbReference type="HOGENOM" id="CLU_033536_0_1_5"/>
<evidence type="ECO:0000313" key="9">
    <source>
        <dbReference type="EMBL" id="EEZ29448.1"/>
    </source>
</evidence>
<dbReference type="CDD" id="cd04187">
    <property type="entry name" value="DPM1_like_bac"/>
    <property type="match status" value="1"/>
</dbReference>
<dbReference type="InterPro" id="IPR050256">
    <property type="entry name" value="Glycosyltransferase_2"/>
</dbReference>
<evidence type="ECO:0000256" key="4">
    <source>
        <dbReference type="ARBA" id="ARBA00022692"/>
    </source>
</evidence>
<feature type="transmembrane region" description="Helical" evidence="7">
    <location>
        <begin position="270"/>
        <end position="296"/>
    </location>
</feature>
<comment type="subcellular location">
    <subcellularLocation>
        <location evidence="1">Membrane</location>
        <topology evidence="1">Multi-pass membrane protein</topology>
    </subcellularLocation>
</comment>
<accession>A0A0E1WXG8</accession>
<dbReference type="InterPro" id="IPR001173">
    <property type="entry name" value="Glyco_trans_2-like"/>
</dbReference>
<dbReference type="InterPro" id="IPR029044">
    <property type="entry name" value="Nucleotide-diphossugar_trans"/>
</dbReference>
<protein>
    <submittedName>
        <fullName evidence="9">Glycosyl transferase</fullName>
    </submittedName>
</protein>